<proteinExistence type="predicted"/>
<dbReference type="RefSeq" id="WP_321564179.1">
    <property type="nucleotide sequence ID" value="NZ_CP139558.1"/>
</dbReference>
<feature type="transmembrane region" description="Helical" evidence="1">
    <location>
        <begin position="167"/>
        <end position="190"/>
    </location>
</feature>
<feature type="transmembrane region" description="Helical" evidence="1">
    <location>
        <begin position="116"/>
        <end position="133"/>
    </location>
</feature>
<feature type="transmembrane region" description="Helical" evidence="1">
    <location>
        <begin position="89"/>
        <end position="110"/>
    </location>
</feature>
<accession>A0ABZ0TQ84</accession>
<keyword evidence="3" id="KW-1185">Reference proteome</keyword>
<reference evidence="2 3" key="1">
    <citation type="submission" date="2023-11" db="EMBL/GenBank/DDBJ databases">
        <title>Analysis of the Genomes of Mucilaginibacter gossypii cycad 4 and M. sabulilitoris SNA2: microbes with the potential for plant growth promotion.</title>
        <authorList>
            <person name="Hirsch A.M."/>
            <person name="Humm E."/>
            <person name="Rubbi M."/>
            <person name="Del Vecchio G."/>
            <person name="Ha S.M."/>
            <person name="Pellegrini M."/>
            <person name="Gunsalus R.P."/>
        </authorList>
    </citation>
    <scope>NUCLEOTIDE SEQUENCE [LARGE SCALE GENOMIC DNA]</scope>
    <source>
        <strain evidence="2 3">SNA2</strain>
    </source>
</reference>
<evidence type="ECO:0000313" key="2">
    <source>
        <dbReference type="EMBL" id="WPU95067.1"/>
    </source>
</evidence>
<name>A0ABZ0TQ84_9SPHI</name>
<feature type="transmembrane region" description="Helical" evidence="1">
    <location>
        <begin position="45"/>
        <end position="68"/>
    </location>
</feature>
<keyword evidence="1" id="KW-0472">Membrane</keyword>
<evidence type="ECO:0000256" key="1">
    <source>
        <dbReference type="SAM" id="Phobius"/>
    </source>
</evidence>
<protein>
    <submittedName>
        <fullName evidence="2">Uncharacterized protein</fullName>
    </submittedName>
</protein>
<sequence length="198" mass="21773">MNTTQQVIPSIAVRSIGGGLLLMALFTMMWTGIAQSGLRGHDHSMVLITFSVLSVIFVIFGITLFIAAKRFPKFTNEGSADKGRNMLKWFGIIFGIEFTAIPLVSVVLFLLKDQQFVLPAIALIVGLHFYPMAKVFNRKIDYYLATWTCIIAIASIVITAGNSYSQALTLTFLGIGVALATTFYGVYMLLAGYKLIKQ</sequence>
<feature type="transmembrane region" description="Helical" evidence="1">
    <location>
        <begin position="140"/>
        <end position="161"/>
    </location>
</feature>
<gene>
    <name evidence="2" type="ORF">SNE25_05955</name>
</gene>
<keyword evidence="1" id="KW-0812">Transmembrane</keyword>
<keyword evidence="1" id="KW-1133">Transmembrane helix</keyword>
<dbReference type="Proteomes" id="UP001324380">
    <property type="component" value="Chromosome"/>
</dbReference>
<evidence type="ECO:0000313" key="3">
    <source>
        <dbReference type="Proteomes" id="UP001324380"/>
    </source>
</evidence>
<feature type="transmembrane region" description="Helical" evidence="1">
    <location>
        <begin position="12"/>
        <end position="33"/>
    </location>
</feature>
<organism evidence="2 3">
    <name type="scientific">Mucilaginibacter sabulilitoris</name>
    <dbReference type="NCBI Taxonomy" id="1173583"/>
    <lineage>
        <taxon>Bacteria</taxon>
        <taxon>Pseudomonadati</taxon>
        <taxon>Bacteroidota</taxon>
        <taxon>Sphingobacteriia</taxon>
        <taxon>Sphingobacteriales</taxon>
        <taxon>Sphingobacteriaceae</taxon>
        <taxon>Mucilaginibacter</taxon>
    </lineage>
</organism>
<dbReference type="EMBL" id="CP139558">
    <property type="protein sequence ID" value="WPU95067.1"/>
    <property type="molecule type" value="Genomic_DNA"/>
</dbReference>